<dbReference type="Proteomes" id="UP001149079">
    <property type="component" value="Unassembled WGS sequence"/>
</dbReference>
<organism evidence="2 3">
    <name type="scientific">Penicillium bovifimosum</name>
    <dbReference type="NCBI Taxonomy" id="126998"/>
    <lineage>
        <taxon>Eukaryota</taxon>
        <taxon>Fungi</taxon>
        <taxon>Dikarya</taxon>
        <taxon>Ascomycota</taxon>
        <taxon>Pezizomycotina</taxon>
        <taxon>Eurotiomycetes</taxon>
        <taxon>Eurotiomycetidae</taxon>
        <taxon>Eurotiales</taxon>
        <taxon>Aspergillaceae</taxon>
        <taxon>Penicillium</taxon>
    </lineage>
</organism>
<dbReference type="AlphaFoldDB" id="A0A9W9GQC1"/>
<feature type="region of interest" description="Disordered" evidence="1">
    <location>
        <begin position="205"/>
        <end position="244"/>
    </location>
</feature>
<dbReference type="OrthoDB" id="4368778at2759"/>
<evidence type="ECO:0000313" key="3">
    <source>
        <dbReference type="Proteomes" id="UP001149079"/>
    </source>
</evidence>
<keyword evidence="3" id="KW-1185">Reference proteome</keyword>
<name>A0A9W9GQC1_9EURO</name>
<reference evidence="2" key="2">
    <citation type="journal article" date="2023" name="IMA Fungus">
        <title>Comparative genomic study of the Penicillium genus elucidates a diverse pangenome and 15 lateral gene transfer events.</title>
        <authorList>
            <person name="Petersen C."/>
            <person name="Sorensen T."/>
            <person name="Nielsen M.R."/>
            <person name="Sondergaard T.E."/>
            <person name="Sorensen J.L."/>
            <person name="Fitzpatrick D.A."/>
            <person name="Frisvad J.C."/>
            <person name="Nielsen K.L."/>
        </authorList>
    </citation>
    <scope>NUCLEOTIDE SEQUENCE</scope>
    <source>
        <strain evidence="2">IBT 22155</strain>
    </source>
</reference>
<dbReference type="GeneID" id="81408794"/>
<dbReference type="RefSeq" id="XP_056519454.1">
    <property type="nucleotide sequence ID" value="XM_056669624.1"/>
</dbReference>
<accession>A0A9W9GQC1</accession>
<proteinExistence type="predicted"/>
<evidence type="ECO:0000256" key="1">
    <source>
        <dbReference type="SAM" id="MobiDB-lite"/>
    </source>
</evidence>
<dbReference type="EMBL" id="JAPQKL010000006">
    <property type="protein sequence ID" value="KAJ5125055.1"/>
    <property type="molecule type" value="Genomic_DNA"/>
</dbReference>
<comment type="caution">
    <text evidence="2">The sequence shown here is derived from an EMBL/GenBank/DDBJ whole genome shotgun (WGS) entry which is preliminary data.</text>
</comment>
<sequence>MIAAASVLSHCQRQQIWQGNRRRRRCAIPPPNPSSKRDVLGRLQQNKPRQLVKSGNIGLACTNVRPLIVIEACCSGTWAMIAPELGAQRDMLVETAATICQQAWTYTLDSGRNRCSLFGAAFVEELITHPEGKIFQHRCRIVDEMLITSTPLVPSLPSHNISHLILTPKIVTAIQTVASAQDRHEAVLLSRASWRRLCHRKNSEREPVKALAEDSPAGDTTGVDKTTSKTSGRRRAPSSMAPLQIPDKSLLKAVGLRISKTRS</sequence>
<protein>
    <submittedName>
        <fullName evidence="2">Uncharacterized protein</fullName>
    </submittedName>
</protein>
<evidence type="ECO:0000313" key="2">
    <source>
        <dbReference type="EMBL" id="KAJ5125055.1"/>
    </source>
</evidence>
<gene>
    <name evidence="2" type="ORF">N7515_008880</name>
</gene>
<reference evidence="2" key="1">
    <citation type="submission" date="2022-11" db="EMBL/GenBank/DDBJ databases">
        <authorList>
            <person name="Petersen C."/>
        </authorList>
    </citation>
    <scope>NUCLEOTIDE SEQUENCE</scope>
    <source>
        <strain evidence="2">IBT 22155</strain>
    </source>
</reference>